<dbReference type="EMBL" id="KN819345">
    <property type="protein sequence ID" value="KIJ14175.1"/>
    <property type="molecule type" value="Genomic_DNA"/>
</dbReference>
<sequence>MARKRPKRPIYSPSGSRATQTLQLQPKQPTDDPNDRLTAPTTRLHRKRPTYDQNASSVTSTQGVDSRAAPQAWPPQQHRRTAWVYSETKRRGGREKGADDVPTTSTRHQPSPTSTPNTVRRRKASTAQCASRVQPPQPSTHSTNMWRDEEAREGGKGKGDDEKQRAHHVHETAAQPHVHTKRCTLTPGVDSPVCTTSAATPAINAQHEYTEDEETREGGKGKGNEWKRGREGRTRETKHRRAADSRQQTTGGRRRAQHVHETAAQPHVHAKYRTSTLGVDSPVCTASAATPAIDAQHEHTERRRGEGRKDTLWADDTSDTVADAHLVDCIRRHLPSPERSEITDLWLQHYNTITQRPDLWDLFHIYLCYDICLRVHYVNPKNSLNPAVWQEAVWRQTIDAYRTSTQHLLPGMTGITPPAQKPSTASAPSLVPLPSLNTGSSSTGHTRPSSSTYSTQPAGGPSAPRQLAPSGSGAPSSAQRPFHCIFCGANSCRRRACGLTTTGFISFTNGVWQTPQGEQVCSSSLPSVGRNN</sequence>
<feature type="compositionally biased region" description="Low complexity" evidence="1">
    <location>
        <begin position="438"/>
        <end position="452"/>
    </location>
</feature>
<keyword evidence="3" id="KW-1185">Reference proteome</keyword>
<protein>
    <submittedName>
        <fullName evidence="2">Uncharacterized protein</fullName>
    </submittedName>
</protein>
<feature type="region of interest" description="Disordered" evidence="1">
    <location>
        <begin position="409"/>
        <end position="478"/>
    </location>
</feature>
<name>A0A0C9TF32_PAXIN</name>
<dbReference type="OrthoDB" id="2689990at2759"/>
<reference evidence="3" key="2">
    <citation type="submission" date="2015-01" db="EMBL/GenBank/DDBJ databases">
        <title>Evolutionary Origins and Diversification of the Mycorrhizal Mutualists.</title>
        <authorList>
            <consortium name="DOE Joint Genome Institute"/>
            <consortium name="Mycorrhizal Genomics Consortium"/>
            <person name="Kohler A."/>
            <person name="Kuo A."/>
            <person name="Nagy L.G."/>
            <person name="Floudas D."/>
            <person name="Copeland A."/>
            <person name="Barry K.W."/>
            <person name="Cichocki N."/>
            <person name="Veneault-Fourrey C."/>
            <person name="LaButti K."/>
            <person name="Lindquist E.A."/>
            <person name="Lipzen A."/>
            <person name="Lundell T."/>
            <person name="Morin E."/>
            <person name="Murat C."/>
            <person name="Riley R."/>
            <person name="Ohm R."/>
            <person name="Sun H."/>
            <person name="Tunlid A."/>
            <person name="Henrissat B."/>
            <person name="Grigoriev I.V."/>
            <person name="Hibbett D.S."/>
            <person name="Martin F."/>
        </authorList>
    </citation>
    <scope>NUCLEOTIDE SEQUENCE [LARGE SCALE GENOMIC DNA]</scope>
    <source>
        <strain evidence="3">ATCC 200175</strain>
    </source>
</reference>
<dbReference type="Proteomes" id="UP000053647">
    <property type="component" value="Unassembled WGS sequence"/>
</dbReference>
<dbReference type="HOGENOM" id="CLU_512009_0_0_1"/>
<feature type="region of interest" description="Disordered" evidence="1">
    <location>
        <begin position="198"/>
        <end position="262"/>
    </location>
</feature>
<feature type="compositionally biased region" description="Low complexity" evidence="1">
    <location>
        <begin position="468"/>
        <end position="478"/>
    </location>
</feature>
<gene>
    <name evidence="2" type="ORF">PAXINDRAFT_13085</name>
</gene>
<evidence type="ECO:0000256" key="1">
    <source>
        <dbReference type="SAM" id="MobiDB-lite"/>
    </source>
</evidence>
<accession>A0A0C9TF32</accession>
<feature type="compositionally biased region" description="Polar residues" evidence="1">
    <location>
        <begin position="102"/>
        <end position="118"/>
    </location>
</feature>
<feature type="compositionally biased region" description="Polar residues" evidence="1">
    <location>
        <begin position="51"/>
        <end position="64"/>
    </location>
</feature>
<evidence type="ECO:0000313" key="3">
    <source>
        <dbReference type="Proteomes" id="UP000053647"/>
    </source>
</evidence>
<reference evidence="2 3" key="1">
    <citation type="submission" date="2014-06" db="EMBL/GenBank/DDBJ databases">
        <authorList>
            <consortium name="DOE Joint Genome Institute"/>
            <person name="Kuo A."/>
            <person name="Kohler A."/>
            <person name="Nagy L.G."/>
            <person name="Floudas D."/>
            <person name="Copeland A."/>
            <person name="Barry K.W."/>
            <person name="Cichocki N."/>
            <person name="Veneault-Fourrey C."/>
            <person name="LaButti K."/>
            <person name="Lindquist E.A."/>
            <person name="Lipzen A."/>
            <person name="Lundell T."/>
            <person name="Morin E."/>
            <person name="Murat C."/>
            <person name="Sun H."/>
            <person name="Tunlid A."/>
            <person name="Henrissat B."/>
            <person name="Grigoriev I.V."/>
            <person name="Hibbett D.S."/>
            <person name="Martin F."/>
            <person name="Nordberg H.P."/>
            <person name="Cantor M.N."/>
            <person name="Hua S.X."/>
        </authorList>
    </citation>
    <scope>NUCLEOTIDE SEQUENCE [LARGE SCALE GENOMIC DNA]</scope>
    <source>
        <strain evidence="2 3">ATCC 200175</strain>
    </source>
</reference>
<feature type="region of interest" description="Disordered" evidence="1">
    <location>
        <begin position="1"/>
        <end position="179"/>
    </location>
</feature>
<feature type="compositionally biased region" description="Basic and acidic residues" evidence="1">
    <location>
        <begin position="146"/>
        <end position="164"/>
    </location>
</feature>
<dbReference type="AlphaFoldDB" id="A0A0C9TF32"/>
<feature type="compositionally biased region" description="Basic and acidic residues" evidence="1">
    <location>
        <begin position="87"/>
        <end position="99"/>
    </location>
</feature>
<organism evidence="2 3">
    <name type="scientific">Paxillus involutus ATCC 200175</name>
    <dbReference type="NCBI Taxonomy" id="664439"/>
    <lineage>
        <taxon>Eukaryota</taxon>
        <taxon>Fungi</taxon>
        <taxon>Dikarya</taxon>
        <taxon>Basidiomycota</taxon>
        <taxon>Agaricomycotina</taxon>
        <taxon>Agaricomycetes</taxon>
        <taxon>Agaricomycetidae</taxon>
        <taxon>Boletales</taxon>
        <taxon>Paxilineae</taxon>
        <taxon>Paxillaceae</taxon>
        <taxon>Paxillus</taxon>
    </lineage>
</organism>
<proteinExistence type="predicted"/>
<feature type="compositionally biased region" description="Low complexity" evidence="1">
    <location>
        <begin position="19"/>
        <end position="28"/>
    </location>
</feature>
<feature type="compositionally biased region" description="Basic and acidic residues" evidence="1">
    <location>
        <begin position="216"/>
        <end position="235"/>
    </location>
</feature>
<evidence type="ECO:0000313" key="2">
    <source>
        <dbReference type="EMBL" id="KIJ14175.1"/>
    </source>
</evidence>